<dbReference type="InterPro" id="IPR001387">
    <property type="entry name" value="Cro/C1-type_HTH"/>
</dbReference>
<reference evidence="2 3" key="1">
    <citation type="submission" date="2023-09" db="EMBL/GenBank/DDBJ databases">
        <authorList>
            <person name="Rey-Velasco X."/>
        </authorList>
    </citation>
    <scope>NUCLEOTIDE SEQUENCE [LARGE SCALE GENOMIC DNA]</scope>
    <source>
        <strain evidence="2 3">F117</strain>
    </source>
</reference>
<gene>
    <name evidence="2" type="ORF">RM539_15980</name>
</gene>
<organism evidence="2 3">
    <name type="scientific">Autumnicola musiva</name>
    <dbReference type="NCBI Taxonomy" id="3075589"/>
    <lineage>
        <taxon>Bacteria</taxon>
        <taxon>Pseudomonadati</taxon>
        <taxon>Bacteroidota</taxon>
        <taxon>Flavobacteriia</taxon>
        <taxon>Flavobacteriales</taxon>
        <taxon>Flavobacteriaceae</taxon>
        <taxon>Autumnicola</taxon>
    </lineage>
</organism>
<dbReference type="InterPro" id="IPR036286">
    <property type="entry name" value="LexA/Signal_pep-like_sf"/>
</dbReference>
<dbReference type="Proteomes" id="UP001262582">
    <property type="component" value="Unassembled WGS sequence"/>
</dbReference>
<evidence type="ECO:0000313" key="3">
    <source>
        <dbReference type="Proteomes" id="UP001262582"/>
    </source>
</evidence>
<dbReference type="RefSeq" id="WP_311504445.1">
    <property type="nucleotide sequence ID" value="NZ_JAVRHK010000015.1"/>
</dbReference>
<dbReference type="PROSITE" id="PS50943">
    <property type="entry name" value="HTH_CROC1"/>
    <property type="match status" value="1"/>
</dbReference>
<dbReference type="Pfam" id="PF12844">
    <property type="entry name" value="HTH_19"/>
    <property type="match status" value="1"/>
</dbReference>
<dbReference type="SUPFAM" id="SSF47413">
    <property type="entry name" value="lambda repressor-like DNA-binding domains"/>
    <property type="match status" value="1"/>
</dbReference>
<evidence type="ECO:0000313" key="2">
    <source>
        <dbReference type="EMBL" id="MDT0678082.1"/>
    </source>
</evidence>
<dbReference type="Gene3D" id="2.10.109.10">
    <property type="entry name" value="Umud Fragment, subunit A"/>
    <property type="match status" value="1"/>
</dbReference>
<proteinExistence type="predicted"/>
<dbReference type="SMART" id="SM00530">
    <property type="entry name" value="HTH_XRE"/>
    <property type="match status" value="1"/>
</dbReference>
<dbReference type="EMBL" id="JAVRHK010000015">
    <property type="protein sequence ID" value="MDT0678082.1"/>
    <property type="molecule type" value="Genomic_DNA"/>
</dbReference>
<evidence type="ECO:0000259" key="1">
    <source>
        <dbReference type="PROSITE" id="PS50943"/>
    </source>
</evidence>
<comment type="caution">
    <text evidence="2">The sequence shown here is derived from an EMBL/GenBank/DDBJ whole genome shotgun (WGS) entry which is preliminary data.</text>
</comment>
<dbReference type="CDD" id="cd00093">
    <property type="entry name" value="HTH_XRE"/>
    <property type="match status" value="1"/>
</dbReference>
<dbReference type="InterPro" id="IPR010982">
    <property type="entry name" value="Lambda_DNA-bd_dom_sf"/>
</dbReference>
<dbReference type="SUPFAM" id="SSF51306">
    <property type="entry name" value="LexA/Signal peptidase"/>
    <property type="match status" value="1"/>
</dbReference>
<sequence length="242" mass="27839">MIHVEIARRIRNLRKERNFSRQYVANHLQINLIDYSKLEKSDIVITIEQLLLLCQLYGVTTDFLLRGDSSLFRIAPSSGTNSVALPLEVKTNVYPKIRILNKEVLTSEIKKDKSFYIEITKDYNINTILKGDVLICERTTSATKLKTGTTVVFFLENEIIIRILLENNSDDGYLVVESGNCNERTEKIEISSLSGIFTVKGKINRQVFRNDYKKLISVEEDLASLKDILDDIKQMVNKKKKF</sequence>
<protein>
    <submittedName>
        <fullName evidence="2">Helix-turn-helix transcriptional regulator</fullName>
    </submittedName>
</protein>
<dbReference type="Gene3D" id="1.10.260.40">
    <property type="entry name" value="lambda repressor-like DNA-binding domains"/>
    <property type="match status" value="1"/>
</dbReference>
<feature type="domain" description="HTH cro/C1-type" evidence="1">
    <location>
        <begin position="10"/>
        <end position="64"/>
    </location>
</feature>
<name>A0ABU3D972_9FLAO</name>
<accession>A0ABU3D972</accession>
<keyword evidence="3" id="KW-1185">Reference proteome</keyword>